<protein>
    <submittedName>
        <fullName evidence="1">Uncharacterized protein</fullName>
    </submittedName>
</protein>
<reference evidence="1 2" key="1">
    <citation type="submission" date="2018-06" db="EMBL/GenBank/DDBJ databases">
        <authorList>
            <consortium name="Pathogen Informatics"/>
            <person name="Doyle S."/>
        </authorList>
    </citation>
    <scope>NUCLEOTIDE SEQUENCE [LARGE SCALE GENOMIC DNA]</scope>
    <source>
        <strain evidence="1 2">NCTC11343</strain>
    </source>
</reference>
<organism evidence="1 2">
    <name type="scientific">Sphingobacterium multivorum</name>
    <dbReference type="NCBI Taxonomy" id="28454"/>
    <lineage>
        <taxon>Bacteria</taxon>
        <taxon>Pseudomonadati</taxon>
        <taxon>Bacteroidota</taxon>
        <taxon>Sphingobacteriia</taxon>
        <taxon>Sphingobacteriales</taxon>
        <taxon>Sphingobacteriaceae</taxon>
        <taxon>Sphingobacterium</taxon>
    </lineage>
</organism>
<gene>
    <name evidence="1" type="ORF">NCTC11343_02514</name>
</gene>
<dbReference type="RefSeq" id="WP_172462393.1">
    <property type="nucleotide sequence ID" value="NZ_UAUU01000008.1"/>
</dbReference>
<dbReference type="AlphaFoldDB" id="A0A2X2KV34"/>
<dbReference type="EMBL" id="UAUU01000008">
    <property type="protein sequence ID" value="SPZ85949.1"/>
    <property type="molecule type" value="Genomic_DNA"/>
</dbReference>
<accession>A0A2X2KV34</accession>
<evidence type="ECO:0000313" key="1">
    <source>
        <dbReference type="EMBL" id="SPZ85949.1"/>
    </source>
</evidence>
<sequence>MGKQRSVSAFDRIQNFIDEDTSASGWSGMEKIKLEERGDYIIYGFVEKIES</sequence>
<name>A0A2X2KV34_SPHMU</name>
<dbReference type="Proteomes" id="UP000251241">
    <property type="component" value="Unassembled WGS sequence"/>
</dbReference>
<proteinExistence type="predicted"/>
<evidence type="ECO:0000313" key="2">
    <source>
        <dbReference type="Proteomes" id="UP000251241"/>
    </source>
</evidence>